<organism evidence="2 3">
    <name type="scientific">Pendulispora brunnea</name>
    <dbReference type="NCBI Taxonomy" id="2905690"/>
    <lineage>
        <taxon>Bacteria</taxon>
        <taxon>Pseudomonadati</taxon>
        <taxon>Myxococcota</taxon>
        <taxon>Myxococcia</taxon>
        <taxon>Myxococcales</taxon>
        <taxon>Sorangiineae</taxon>
        <taxon>Pendulisporaceae</taxon>
        <taxon>Pendulispora</taxon>
    </lineage>
</organism>
<gene>
    <name evidence="2" type="ORF">LZC95_32545</name>
</gene>
<protein>
    <recommendedName>
        <fullName evidence="1">DUF6875 domain-containing protein</fullName>
    </recommendedName>
</protein>
<keyword evidence="3" id="KW-1185">Reference proteome</keyword>
<evidence type="ECO:0000313" key="2">
    <source>
        <dbReference type="EMBL" id="WXA91173.1"/>
    </source>
</evidence>
<feature type="domain" description="DUF6875" evidence="1">
    <location>
        <begin position="10"/>
        <end position="121"/>
    </location>
</feature>
<sequence length="123" mass="13860">MDLAGMMGGMRAYRRWFEHLGPDMGQRALMVIFPDIHGHDVHGLVDSVQRRLKSEFVDRGLMIGEFHSGPPAAPGLHNADFRPLRSPLPMLAIRAMVPSDLPFLRGDTRHCAAYRARFGKEPR</sequence>
<evidence type="ECO:0000313" key="3">
    <source>
        <dbReference type="Proteomes" id="UP001379533"/>
    </source>
</evidence>
<proteinExistence type="predicted"/>
<dbReference type="Proteomes" id="UP001379533">
    <property type="component" value="Chromosome"/>
</dbReference>
<evidence type="ECO:0000259" key="1">
    <source>
        <dbReference type="Pfam" id="PF21780"/>
    </source>
</evidence>
<dbReference type="EMBL" id="CP089982">
    <property type="protein sequence ID" value="WXA91173.1"/>
    <property type="molecule type" value="Genomic_DNA"/>
</dbReference>
<reference evidence="2 3" key="1">
    <citation type="submission" date="2021-12" db="EMBL/GenBank/DDBJ databases">
        <title>Discovery of the Pendulisporaceae a myxobacterial family with distinct sporulation behavior and unique specialized metabolism.</title>
        <authorList>
            <person name="Garcia R."/>
            <person name="Popoff A."/>
            <person name="Bader C.D."/>
            <person name="Loehr J."/>
            <person name="Walesch S."/>
            <person name="Walt C."/>
            <person name="Boldt J."/>
            <person name="Bunk B."/>
            <person name="Haeckl F.J.F.P.J."/>
            <person name="Gunesch A.P."/>
            <person name="Birkelbach J."/>
            <person name="Nuebel U."/>
            <person name="Pietschmann T."/>
            <person name="Bach T."/>
            <person name="Mueller R."/>
        </authorList>
    </citation>
    <scope>NUCLEOTIDE SEQUENCE [LARGE SCALE GENOMIC DNA]</scope>
    <source>
        <strain evidence="2 3">MSr12523</strain>
    </source>
</reference>
<dbReference type="InterPro" id="IPR049240">
    <property type="entry name" value="DUF6875"/>
</dbReference>
<dbReference type="Pfam" id="PF21780">
    <property type="entry name" value="DUF6875"/>
    <property type="match status" value="1"/>
</dbReference>
<name>A0ABZ2JXF4_9BACT</name>
<accession>A0ABZ2JXF4</accession>